<comment type="caution">
    <text evidence="6">The sequence shown here is derived from an EMBL/GenBank/DDBJ whole genome shotgun (WGS) entry which is preliminary data.</text>
</comment>
<dbReference type="InterPro" id="IPR030395">
    <property type="entry name" value="GP_PDE_dom"/>
</dbReference>
<evidence type="ECO:0000256" key="2">
    <source>
        <dbReference type="ARBA" id="ARBA00023043"/>
    </source>
</evidence>
<dbReference type="Pfam" id="PF03009">
    <property type="entry name" value="GDPD"/>
    <property type="match status" value="1"/>
</dbReference>
<evidence type="ECO:0000259" key="5">
    <source>
        <dbReference type="PROSITE" id="PS51704"/>
    </source>
</evidence>
<dbReference type="SUPFAM" id="SSF51695">
    <property type="entry name" value="PLC-like phosphodiesterases"/>
    <property type="match status" value="1"/>
</dbReference>
<name>A0ABR1K1T6_9AGAR</name>
<dbReference type="SUPFAM" id="SSF48403">
    <property type="entry name" value="Ankyrin repeat"/>
    <property type="match status" value="1"/>
</dbReference>
<dbReference type="InterPro" id="IPR017946">
    <property type="entry name" value="PLC-like_Pdiesterase_TIM-brl"/>
</dbReference>
<protein>
    <submittedName>
        <fullName evidence="6">Phosphate system positive regulatory protein pho81</fullName>
    </submittedName>
</protein>
<accession>A0ABR1K1T6</accession>
<gene>
    <name evidence="6" type="primary">PHO81</name>
    <name evidence="6" type="ORF">VKT23_002380</name>
</gene>
<reference evidence="6 7" key="1">
    <citation type="submission" date="2024-01" db="EMBL/GenBank/DDBJ databases">
        <title>A draft genome for the cacao thread blight pathogen Marasmiellus scandens.</title>
        <authorList>
            <person name="Baruah I.K."/>
            <person name="Leung J."/>
            <person name="Bukari Y."/>
            <person name="Amoako-Attah I."/>
            <person name="Meinhardt L.W."/>
            <person name="Bailey B.A."/>
            <person name="Cohen S.P."/>
        </authorList>
    </citation>
    <scope>NUCLEOTIDE SEQUENCE [LARGE SCALE GENOMIC DNA]</scope>
    <source>
        <strain evidence="6 7">GH-19</strain>
    </source>
</reference>
<dbReference type="InterPro" id="IPR002110">
    <property type="entry name" value="Ankyrin_rpt"/>
</dbReference>
<evidence type="ECO:0000313" key="7">
    <source>
        <dbReference type="Proteomes" id="UP001498398"/>
    </source>
</evidence>
<sequence length="1083" mass="119708">MKFGKHIQSHQVPGWSPYYLDYKFLKKIISSLEAKRPASESAALALGLRPGDILQHDETSSSSALEISFTLEADTGPGLPPIFSATEQDEDRGPEFQQHKAAFFFKLERELEKINAFYLQKEAELKLRLETLLSKRRAAAMRGLPDTVDGTTQNHVEWSAVEEGFRLLERDLGKLQQFIEINATGFRKILKKFDKRSKSTTKELYLARQVDVQPVFNRQLISELSDTVASCLLNLTDLSSGLKFEGPGVSDIFTQQILSERVSYVGPFHDLEKNLRKAVAASDQGAIIDCVHFSEGLVDNEGQRNATRILWSVIVEAPPELADLILSELSTPFDFHFIDDINGRTCLHEAAIAGALRLVRLCAKEQVPVDKKDAYGRTALHYAAMNGHADVCRFLLETKVPLNTLDIDNYNPLVYATLRGCVECVKAILDHGDVSPQPTTPGGDLIPLSLASQSGHVEVVLLLLGRGAQCLSNSNGEYPMHLAAREGHVEVCKLLLHKEGWDIADKYHEWTPLFHASRYGHDECVRVLLEGGARVNITDELGHLALHYAAWYGHHTCLKYLLKAVEDSPPVIGGSALTDSSPASEHLGALDTEIDMIPSLSLPPPIMPHRVYGHNYLDRNHLVQVSIGRLSRQAKDFPAVRLHHRLISSAFRDEYLLATTPLRLVITTSAEVNAAPYNMSLPPRDEKGVFVFQIPSLDSLSLEFSVYPNFGTKCIGCAVALPSMFADVENNQLFTLPILDHRLHVVGEVSFELNIITSFEGVTLEVGGDVETYWKSTAVSVLPTPSASWPHRSHLISSAQTSPLVQSTSAGNGLAATITSLRGNFLPVKIQVTRDLHPVIFSDWLLPDTQFDLSVCDATLTQFESLAKQTGRSLEDVDTSVVNDWAALVPRLMVSLVEFFKALPASIGICLEILYPSKNARERLHLSRRLDLNQVVDSVLKTIYQTSMSVDTRIPRRRIIFTSFSPDVCAALNWKQPNYPVFFASYCGKTSQSFNFDEEDGDRRLLSLGAAVEFAKMNNLLGVFVDATLLVQVPSLIHGIRNAGLLVGILGSADSMPPADQGYPVDAFLDNGNVVFMDPSSIL</sequence>
<evidence type="ECO:0000256" key="1">
    <source>
        <dbReference type="ARBA" id="ARBA00022737"/>
    </source>
</evidence>
<keyword evidence="7" id="KW-1185">Reference proteome</keyword>
<dbReference type="PANTHER" id="PTHR24173:SF74">
    <property type="entry name" value="ANKYRIN REPEAT DOMAIN-CONTAINING PROTEIN 16"/>
    <property type="match status" value="1"/>
</dbReference>
<dbReference type="CDD" id="cd14483">
    <property type="entry name" value="SPX_PHO81_NUC-2_like"/>
    <property type="match status" value="1"/>
</dbReference>
<dbReference type="Pfam" id="PF03105">
    <property type="entry name" value="SPX"/>
    <property type="match status" value="2"/>
</dbReference>
<keyword evidence="1" id="KW-0677">Repeat</keyword>
<dbReference type="PROSITE" id="PS51704">
    <property type="entry name" value="GP_PDE"/>
    <property type="match status" value="1"/>
</dbReference>
<proteinExistence type="predicted"/>
<dbReference type="Gene3D" id="3.20.20.190">
    <property type="entry name" value="Phosphatidylinositol (PI) phosphodiesterase"/>
    <property type="match status" value="1"/>
</dbReference>
<evidence type="ECO:0000313" key="6">
    <source>
        <dbReference type="EMBL" id="KAK7470966.1"/>
    </source>
</evidence>
<keyword evidence="2 3" id="KW-0040">ANK repeat</keyword>
<dbReference type="Pfam" id="PF12796">
    <property type="entry name" value="Ank_2"/>
    <property type="match status" value="2"/>
</dbReference>
<dbReference type="SMART" id="SM00248">
    <property type="entry name" value="ANK"/>
    <property type="match status" value="7"/>
</dbReference>
<dbReference type="PROSITE" id="PS50297">
    <property type="entry name" value="ANK_REP_REGION"/>
    <property type="match status" value="3"/>
</dbReference>
<dbReference type="PROSITE" id="PS51382">
    <property type="entry name" value="SPX"/>
    <property type="match status" value="1"/>
</dbReference>
<feature type="domain" description="GP-PDE" evidence="5">
    <location>
        <begin position="793"/>
        <end position="1083"/>
    </location>
</feature>
<dbReference type="Pfam" id="PF25329">
    <property type="entry name" value="C2_GDE1"/>
    <property type="match status" value="1"/>
</dbReference>
<dbReference type="PANTHER" id="PTHR24173">
    <property type="entry name" value="ANKYRIN REPEAT CONTAINING"/>
    <property type="match status" value="1"/>
</dbReference>
<evidence type="ECO:0000259" key="4">
    <source>
        <dbReference type="PROSITE" id="PS51382"/>
    </source>
</evidence>
<organism evidence="6 7">
    <name type="scientific">Marasmiellus scandens</name>
    <dbReference type="NCBI Taxonomy" id="2682957"/>
    <lineage>
        <taxon>Eukaryota</taxon>
        <taxon>Fungi</taxon>
        <taxon>Dikarya</taxon>
        <taxon>Basidiomycota</taxon>
        <taxon>Agaricomycotina</taxon>
        <taxon>Agaricomycetes</taxon>
        <taxon>Agaricomycetidae</taxon>
        <taxon>Agaricales</taxon>
        <taxon>Marasmiineae</taxon>
        <taxon>Omphalotaceae</taxon>
        <taxon>Marasmiellus</taxon>
    </lineage>
</organism>
<feature type="repeat" description="ANK" evidence="3">
    <location>
        <begin position="375"/>
        <end position="407"/>
    </location>
</feature>
<dbReference type="PROSITE" id="PS50088">
    <property type="entry name" value="ANK_REPEAT"/>
    <property type="match status" value="3"/>
</dbReference>
<dbReference type="Gene3D" id="1.25.40.20">
    <property type="entry name" value="Ankyrin repeat-containing domain"/>
    <property type="match status" value="1"/>
</dbReference>
<dbReference type="InterPro" id="IPR036770">
    <property type="entry name" value="Ankyrin_rpt-contain_sf"/>
</dbReference>
<evidence type="ECO:0000256" key="3">
    <source>
        <dbReference type="PROSITE-ProRule" id="PRU00023"/>
    </source>
</evidence>
<dbReference type="Proteomes" id="UP001498398">
    <property type="component" value="Unassembled WGS sequence"/>
</dbReference>
<feature type="repeat" description="ANK" evidence="3">
    <location>
        <begin position="475"/>
        <end position="496"/>
    </location>
</feature>
<dbReference type="InterPro" id="IPR004331">
    <property type="entry name" value="SPX_dom"/>
</dbReference>
<dbReference type="EMBL" id="JBANRG010000002">
    <property type="protein sequence ID" value="KAK7470966.1"/>
    <property type="molecule type" value="Genomic_DNA"/>
</dbReference>
<feature type="domain" description="SPX" evidence="4">
    <location>
        <begin position="1"/>
        <end position="207"/>
    </location>
</feature>
<dbReference type="PRINTS" id="PR01415">
    <property type="entry name" value="ANKYRIN"/>
</dbReference>
<feature type="repeat" description="ANK" evidence="3">
    <location>
        <begin position="508"/>
        <end position="540"/>
    </location>
</feature>
<dbReference type="InterPro" id="IPR057506">
    <property type="entry name" value="C2_GPCPD1"/>
</dbReference>